<dbReference type="Pfam" id="PF07690">
    <property type="entry name" value="MFS_1"/>
    <property type="match status" value="1"/>
</dbReference>
<proteinExistence type="inferred from homology"/>
<evidence type="ECO:0000256" key="5">
    <source>
        <dbReference type="ARBA" id="ARBA00022989"/>
    </source>
</evidence>
<dbReference type="Proteomes" id="UP001219956">
    <property type="component" value="Unassembled WGS sequence"/>
</dbReference>
<dbReference type="PANTHER" id="PTHR23514:SF3">
    <property type="entry name" value="BYPASS OF STOP CODON PROTEIN 6"/>
    <property type="match status" value="1"/>
</dbReference>
<dbReference type="PANTHER" id="PTHR23514">
    <property type="entry name" value="BYPASS OF STOP CODON PROTEIN 6"/>
    <property type="match status" value="1"/>
</dbReference>
<feature type="transmembrane region" description="Helical" evidence="8">
    <location>
        <begin position="283"/>
        <end position="304"/>
    </location>
</feature>
<protein>
    <submittedName>
        <fullName evidence="10">MFS transporter</fullName>
    </submittedName>
</protein>
<dbReference type="InterPro" id="IPR011701">
    <property type="entry name" value="MFS"/>
</dbReference>
<feature type="domain" description="Major facilitator superfamily (MFS) profile" evidence="9">
    <location>
        <begin position="7"/>
        <end position="367"/>
    </location>
</feature>
<comment type="similarity">
    <text evidence="2">Belongs to the major facilitator superfamily.</text>
</comment>
<feature type="transmembrane region" description="Helical" evidence="8">
    <location>
        <begin position="174"/>
        <end position="197"/>
    </location>
</feature>
<gene>
    <name evidence="10" type="ORF">PQU95_12325</name>
</gene>
<feature type="transmembrane region" description="Helical" evidence="8">
    <location>
        <begin position="150"/>
        <end position="168"/>
    </location>
</feature>
<evidence type="ECO:0000256" key="4">
    <source>
        <dbReference type="ARBA" id="ARBA00022692"/>
    </source>
</evidence>
<evidence type="ECO:0000313" key="10">
    <source>
        <dbReference type="EMBL" id="MDC7717996.1"/>
    </source>
</evidence>
<accession>A0ABT5J0K0</accession>
<feature type="transmembrane region" description="Helical" evidence="8">
    <location>
        <begin position="50"/>
        <end position="68"/>
    </location>
</feature>
<feature type="transmembrane region" description="Helical" evidence="8">
    <location>
        <begin position="310"/>
        <end position="331"/>
    </location>
</feature>
<feature type="region of interest" description="Disordered" evidence="7">
    <location>
        <begin position="346"/>
        <end position="367"/>
    </location>
</feature>
<evidence type="ECO:0000256" key="8">
    <source>
        <dbReference type="SAM" id="Phobius"/>
    </source>
</evidence>
<reference evidence="10 11" key="1">
    <citation type="submission" date="2023-01" db="EMBL/GenBank/DDBJ databases">
        <title>Novel species of the genus Vogesella isolated from rivers.</title>
        <authorList>
            <person name="Lu H."/>
        </authorList>
    </citation>
    <scope>NUCLEOTIDE SEQUENCE [LARGE SCALE GENOMIC DNA]</scope>
    <source>
        <strain evidence="10 11">DC21W</strain>
    </source>
</reference>
<keyword evidence="6 8" id="KW-0472">Membrane</keyword>
<dbReference type="PROSITE" id="PS50850">
    <property type="entry name" value="MFS"/>
    <property type="match status" value="1"/>
</dbReference>
<feature type="compositionally biased region" description="Gly residues" evidence="7">
    <location>
        <begin position="355"/>
        <end position="367"/>
    </location>
</feature>
<feature type="transmembrane region" description="Helical" evidence="8">
    <location>
        <begin position="218"/>
        <end position="237"/>
    </location>
</feature>
<feature type="transmembrane region" description="Helical" evidence="8">
    <location>
        <begin position="75"/>
        <end position="93"/>
    </location>
</feature>
<dbReference type="InterPro" id="IPR051788">
    <property type="entry name" value="MFS_Transporter"/>
</dbReference>
<evidence type="ECO:0000256" key="3">
    <source>
        <dbReference type="ARBA" id="ARBA00022448"/>
    </source>
</evidence>
<dbReference type="Gene3D" id="1.20.1250.20">
    <property type="entry name" value="MFS general substrate transporter like domains"/>
    <property type="match status" value="1"/>
</dbReference>
<keyword evidence="4 8" id="KW-0812">Transmembrane</keyword>
<comment type="subcellular location">
    <subcellularLocation>
        <location evidence="1">Endomembrane system</location>
        <topology evidence="1">Multi-pass membrane protein</topology>
    </subcellularLocation>
</comment>
<dbReference type="EMBL" id="JAQQLF010000014">
    <property type="protein sequence ID" value="MDC7717996.1"/>
    <property type="molecule type" value="Genomic_DNA"/>
</dbReference>
<keyword evidence="11" id="KW-1185">Reference proteome</keyword>
<sequence>MNATQRLFVASCLSIMVTSMIFSIRADILQPVAADYGLNNALIGLTMSSVFWGFTLGILVCGLIVDVVGMKRLHLLSGAGYLGGIALILLAPVPAAANPDGGLFASTGSTVLYLGFLLTGIAQGVVEGVTNPLVATLYRHDKRRMLHKLHAWWPCGLIVGGLVAWGMGQLGLGWQLRLLSVAVPVVAYLLLIAPLHYPPTERVSASVSTGQMLAETRRPLFLLLFALMWLTAATELAPDQWFAKIMADLLPALGSNTILFLVYTAGLMFVLRQYAAGWLFQRLSPYAILTASALLSLAGLATLGHLSADAAWAGSAALLGATLFGVGNAGHHQRAVSAWRRAAAEPDGRRRHAVGDGGATGSGANDG</sequence>
<feature type="transmembrane region" description="Helical" evidence="8">
    <location>
        <begin position="249"/>
        <end position="271"/>
    </location>
</feature>
<evidence type="ECO:0000256" key="1">
    <source>
        <dbReference type="ARBA" id="ARBA00004127"/>
    </source>
</evidence>
<evidence type="ECO:0000313" key="11">
    <source>
        <dbReference type="Proteomes" id="UP001219956"/>
    </source>
</evidence>
<evidence type="ECO:0000259" key="9">
    <source>
        <dbReference type="PROSITE" id="PS50850"/>
    </source>
</evidence>
<keyword evidence="3" id="KW-0813">Transport</keyword>
<dbReference type="SUPFAM" id="SSF103473">
    <property type="entry name" value="MFS general substrate transporter"/>
    <property type="match status" value="1"/>
</dbReference>
<evidence type="ECO:0000256" key="2">
    <source>
        <dbReference type="ARBA" id="ARBA00008335"/>
    </source>
</evidence>
<evidence type="ECO:0000256" key="6">
    <source>
        <dbReference type="ARBA" id="ARBA00023136"/>
    </source>
</evidence>
<dbReference type="InterPro" id="IPR036259">
    <property type="entry name" value="MFS_trans_sf"/>
</dbReference>
<dbReference type="InterPro" id="IPR020846">
    <property type="entry name" value="MFS_dom"/>
</dbReference>
<evidence type="ECO:0000256" key="7">
    <source>
        <dbReference type="SAM" id="MobiDB-lite"/>
    </source>
</evidence>
<dbReference type="RefSeq" id="WP_272752300.1">
    <property type="nucleotide sequence ID" value="NZ_JAQQLF010000014.1"/>
</dbReference>
<keyword evidence="5 8" id="KW-1133">Transmembrane helix</keyword>
<comment type="caution">
    <text evidence="10">The sequence shown here is derived from an EMBL/GenBank/DDBJ whole genome shotgun (WGS) entry which is preliminary data.</text>
</comment>
<feature type="transmembrane region" description="Helical" evidence="8">
    <location>
        <begin position="113"/>
        <end position="138"/>
    </location>
</feature>
<name>A0ABT5J0K0_9NEIS</name>
<organism evidence="10 11">
    <name type="scientific">Vogesella aquatica</name>
    <dbReference type="NCBI Taxonomy" id="2984206"/>
    <lineage>
        <taxon>Bacteria</taxon>
        <taxon>Pseudomonadati</taxon>
        <taxon>Pseudomonadota</taxon>
        <taxon>Betaproteobacteria</taxon>
        <taxon>Neisseriales</taxon>
        <taxon>Chromobacteriaceae</taxon>
        <taxon>Vogesella</taxon>
    </lineage>
</organism>